<name>A0A811V6C5_CERCA</name>
<comment type="caution">
    <text evidence="2">The sequence shown here is derived from an EMBL/GenBank/DDBJ whole genome shotgun (WGS) entry which is preliminary data.</text>
</comment>
<protein>
    <submittedName>
        <fullName evidence="2">(Mediterranean fruit fly) hypothetical protein</fullName>
    </submittedName>
</protein>
<sequence length="148" mass="17206">MVHVKHCENYKISGGTLFEVFEEAESCFSYIFWTFALFKVSKAVLDYNEISGAVQISELCFLLLHASPHRDQKSYCEELKEKKSRQQKKKIQKKETSTIPLRRMPSLVHTPTQDAENTYRNTTSSTLERANNKSQLACPPKRYRNCYS</sequence>
<keyword evidence="3" id="KW-1185">Reference proteome</keyword>
<reference evidence="2" key="1">
    <citation type="submission" date="2020-11" db="EMBL/GenBank/DDBJ databases">
        <authorList>
            <person name="Whitehead M."/>
        </authorList>
    </citation>
    <scope>NUCLEOTIDE SEQUENCE</scope>
    <source>
        <strain evidence="2">EGII</strain>
    </source>
</reference>
<dbReference type="Proteomes" id="UP000606786">
    <property type="component" value="Unassembled WGS sequence"/>
</dbReference>
<dbReference type="AlphaFoldDB" id="A0A811V6C5"/>
<evidence type="ECO:0000313" key="3">
    <source>
        <dbReference type="Proteomes" id="UP000606786"/>
    </source>
</evidence>
<evidence type="ECO:0000313" key="2">
    <source>
        <dbReference type="EMBL" id="CAD7006444.1"/>
    </source>
</evidence>
<gene>
    <name evidence="2" type="ORF">CCAP1982_LOCUS14763</name>
</gene>
<feature type="compositionally biased region" description="Basic residues" evidence="1">
    <location>
        <begin position="82"/>
        <end position="92"/>
    </location>
</feature>
<accession>A0A811V6C5</accession>
<evidence type="ECO:0000256" key="1">
    <source>
        <dbReference type="SAM" id="MobiDB-lite"/>
    </source>
</evidence>
<feature type="region of interest" description="Disordered" evidence="1">
    <location>
        <begin position="80"/>
        <end position="134"/>
    </location>
</feature>
<feature type="compositionally biased region" description="Polar residues" evidence="1">
    <location>
        <begin position="109"/>
        <end position="134"/>
    </location>
</feature>
<proteinExistence type="predicted"/>
<dbReference type="EMBL" id="CAJHJT010000034">
    <property type="protein sequence ID" value="CAD7006444.1"/>
    <property type="molecule type" value="Genomic_DNA"/>
</dbReference>
<organism evidence="2 3">
    <name type="scientific">Ceratitis capitata</name>
    <name type="common">Mediterranean fruit fly</name>
    <name type="synonym">Tephritis capitata</name>
    <dbReference type="NCBI Taxonomy" id="7213"/>
    <lineage>
        <taxon>Eukaryota</taxon>
        <taxon>Metazoa</taxon>
        <taxon>Ecdysozoa</taxon>
        <taxon>Arthropoda</taxon>
        <taxon>Hexapoda</taxon>
        <taxon>Insecta</taxon>
        <taxon>Pterygota</taxon>
        <taxon>Neoptera</taxon>
        <taxon>Endopterygota</taxon>
        <taxon>Diptera</taxon>
        <taxon>Brachycera</taxon>
        <taxon>Muscomorpha</taxon>
        <taxon>Tephritoidea</taxon>
        <taxon>Tephritidae</taxon>
        <taxon>Ceratitis</taxon>
        <taxon>Ceratitis</taxon>
    </lineage>
</organism>